<dbReference type="PRINTS" id="PR00301">
    <property type="entry name" value="HEATSHOCK70"/>
</dbReference>
<organism evidence="5">
    <name type="scientific">marine sediment metagenome</name>
    <dbReference type="NCBI Taxonomy" id="412755"/>
    <lineage>
        <taxon>unclassified sequences</taxon>
        <taxon>metagenomes</taxon>
        <taxon>ecological metagenomes</taxon>
    </lineage>
</organism>
<keyword evidence="2" id="KW-0547">Nucleotide-binding</keyword>
<evidence type="ECO:0000313" key="5">
    <source>
        <dbReference type="EMBL" id="GAF69763.1"/>
    </source>
</evidence>
<dbReference type="FunFam" id="3.30.420.40:FF:000071">
    <property type="entry name" value="Molecular chaperone DnaK"/>
    <property type="match status" value="1"/>
</dbReference>
<evidence type="ECO:0000256" key="2">
    <source>
        <dbReference type="ARBA" id="ARBA00022741"/>
    </source>
</evidence>
<feature type="non-terminal residue" evidence="5">
    <location>
        <position position="297"/>
    </location>
</feature>
<evidence type="ECO:0008006" key="6">
    <source>
        <dbReference type="Google" id="ProtNLM"/>
    </source>
</evidence>
<reference evidence="5" key="1">
    <citation type="journal article" date="2014" name="Front. Microbiol.">
        <title>High frequency of phylogenetically diverse reductive dehalogenase-homologous genes in deep subseafloor sedimentary metagenomes.</title>
        <authorList>
            <person name="Kawai M."/>
            <person name="Futagami T."/>
            <person name="Toyoda A."/>
            <person name="Takaki Y."/>
            <person name="Nishi S."/>
            <person name="Hori S."/>
            <person name="Arai W."/>
            <person name="Tsubouchi T."/>
            <person name="Morono Y."/>
            <person name="Uchiyama I."/>
            <person name="Ito T."/>
            <person name="Fujiyama A."/>
            <person name="Inagaki F."/>
            <person name="Takami H."/>
        </authorList>
    </citation>
    <scope>NUCLEOTIDE SEQUENCE</scope>
    <source>
        <strain evidence="5">Expedition CK06-06</strain>
    </source>
</reference>
<gene>
    <name evidence="5" type="ORF">S01H1_17181</name>
</gene>
<dbReference type="Gene3D" id="3.30.420.40">
    <property type="match status" value="2"/>
</dbReference>
<dbReference type="InterPro" id="IPR018181">
    <property type="entry name" value="Heat_shock_70_CS"/>
</dbReference>
<keyword evidence="4" id="KW-0143">Chaperone</keyword>
<dbReference type="FunFam" id="3.90.640.10:FF:000003">
    <property type="entry name" value="Molecular chaperone DnaK"/>
    <property type="match status" value="1"/>
</dbReference>
<dbReference type="InterPro" id="IPR043129">
    <property type="entry name" value="ATPase_NBD"/>
</dbReference>
<dbReference type="InterPro" id="IPR013126">
    <property type="entry name" value="Hsp_70_fam"/>
</dbReference>
<dbReference type="GO" id="GO:0140662">
    <property type="term" value="F:ATP-dependent protein folding chaperone"/>
    <property type="evidence" value="ECO:0007669"/>
    <property type="project" value="InterPro"/>
</dbReference>
<dbReference type="AlphaFoldDB" id="X0RLU9"/>
<evidence type="ECO:0000256" key="1">
    <source>
        <dbReference type="ARBA" id="ARBA00007381"/>
    </source>
</evidence>
<evidence type="ECO:0000256" key="4">
    <source>
        <dbReference type="ARBA" id="ARBA00023186"/>
    </source>
</evidence>
<dbReference type="EMBL" id="BARS01009094">
    <property type="protein sequence ID" value="GAF69763.1"/>
    <property type="molecule type" value="Genomic_DNA"/>
</dbReference>
<dbReference type="PANTHER" id="PTHR19375">
    <property type="entry name" value="HEAT SHOCK PROTEIN 70KDA"/>
    <property type="match status" value="1"/>
</dbReference>
<dbReference type="GO" id="GO:0005524">
    <property type="term" value="F:ATP binding"/>
    <property type="evidence" value="ECO:0007669"/>
    <property type="project" value="UniProtKB-KW"/>
</dbReference>
<dbReference type="CDD" id="cd24029">
    <property type="entry name" value="ASKHA_NBD_HSP70_DnaK_HscA_HscC"/>
    <property type="match status" value="1"/>
</dbReference>
<sequence length="297" mass="32201">MADVSGGVAVGIDFGTTLSSIAYLDEGGRPILVPNSEGELLTPSVVVFEKEAVLVGRVACRQMLASPERSVANVKRHIGDTAWRFEVDGEVHTAESISAIILSKLKRDAQMHIGPIEKAVITVPAYYDDLRRKATEDAARIAGFCVLDIVNEPTAGALAYGFGQAEDATFMVYDLGGGTFDVTVIDKHGQEFITLATDGDVQLGGKDWDERLAKHLAGEFAKEFGQDPREDLQAMAHLLVTAEEAKKSLSTSESVRVPISYKGSWGNYDITREQFESLVDDLVTMTELTAEMVLEEA</sequence>
<dbReference type="PROSITE" id="PS00329">
    <property type="entry name" value="HSP70_2"/>
    <property type="match status" value="1"/>
</dbReference>
<dbReference type="Gene3D" id="3.90.640.10">
    <property type="entry name" value="Actin, Chain A, domain 4"/>
    <property type="match status" value="1"/>
</dbReference>
<comment type="similarity">
    <text evidence="1">Belongs to the heat shock protein 70 family.</text>
</comment>
<protein>
    <recommendedName>
        <fullName evidence="6">Molecular chaperone DnaK</fullName>
    </recommendedName>
</protein>
<evidence type="ECO:0000256" key="3">
    <source>
        <dbReference type="ARBA" id="ARBA00022840"/>
    </source>
</evidence>
<comment type="caution">
    <text evidence="5">The sequence shown here is derived from an EMBL/GenBank/DDBJ whole genome shotgun (WGS) entry which is preliminary data.</text>
</comment>
<proteinExistence type="inferred from homology"/>
<dbReference type="SUPFAM" id="SSF53067">
    <property type="entry name" value="Actin-like ATPase domain"/>
    <property type="match status" value="2"/>
</dbReference>
<name>X0RLU9_9ZZZZ</name>
<dbReference type="Pfam" id="PF00012">
    <property type="entry name" value="HSP70"/>
    <property type="match status" value="2"/>
</dbReference>
<accession>X0RLU9</accession>
<keyword evidence="3" id="KW-0067">ATP-binding</keyword>